<reference evidence="1" key="1">
    <citation type="submission" date="2022-10" db="EMBL/GenBank/DDBJ databases">
        <title>Culturing micro-colonial fungi from biological soil crusts in the Mojave desert and describing Neophaeococcomyces mojavensis, and introducing the new genera and species Taxawa tesnikishii.</title>
        <authorList>
            <person name="Kurbessoian T."/>
            <person name="Stajich J.E."/>
        </authorList>
    </citation>
    <scope>NUCLEOTIDE SEQUENCE</scope>
    <source>
        <strain evidence="1">JES_112</strain>
    </source>
</reference>
<keyword evidence="2" id="KW-1185">Reference proteome</keyword>
<evidence type="ECO:0000313" key="1">
    <source>
        <dbReference type="EMBL" id="KAJ9660527.1"/>
    </source>
</evidence>
<proteinExistence type="predicted"/>
<protein>
    <submittedName>
        <fullName evidence="1">Anaphase-promoting complex subunit cdc27</fullName>
    </submittedName>
</protein>
<evidence type="ECO:0000313" key="2">
    <source>
        <dbReference type="Proteomes" id="UP001172386"/>
    </source>
</evidence>
<comment type="caution">
    <text evidence="1">The sequence shown here is derived from an EMBL/GenBank/DDBJ whole genome shotgun (WGS) entry which is preliminary data.</text>
</comment>
<dbReference type="Proteomes" id="UP001172386">
    <property type="component" value="Unassembled WGS sequence"/>
</dbReference>
<name>A0ACC3AEG2_9EURO</name>
<gene>
    <name evidence="1" type="primary">CDC27</name>
    <name evidence="1" type="ORF">H2198_002464</name>
</gene>
<dbReference type="EMBL" id="JAPDRQ010000030">
    <property type="protein sequence ID" value="KAJ9660527.1"/>
    <property type="molecule type" value="Genomic_DNA"/>
</dbReference>
<organism evidence="1 2">
    <name type="scientific">Neophaeococcomyces mojaviensis</name>
    <dbReference type="NCBI Taxonomy" id="3383035"/>
    <lineage>
        <taxon>Eukaryota</taxon>
        <taxon>Fungi</taxon>
        <taxon>Dikarya</taxon>
        <taxon>Ascomycota</taxon>
        <taxon>Pezizomycotina</taxon>
        <taxon>Eurotiomycetes</taxon>
        <taxon>Chaetothyriomycetidae</taxon>
        <taxon>Chaetothyriales</taxon>
        <taxon>Chaetothyriales incertae sedis</taxon>
        <taxon>Neophaeococcomyces</taxon>
    </lineage>
</organism>
<accession>A0ACC3AEG2</accession>
<sequence length="1048" mass="116847">MAPPIVSISNQLRQLIYYHLDNNLLKNALFLAQRLVAYEGPRAAEAAYLLALCQFQSGFTKAAWDTSRPFATKGANLGCCYVFAQACLELGKYIDGLHALEKSRQLWQNRNTWNQHSESRRQHLPDAAAVLCLKGKLWKGHKNMDEAVQCWVSSLRLNPYMWDAYTCLTDSGAKINVSNIYRLNQDMVNAVHASYASRENQQEKQTSNIPQQHQQANPQSIPDPFVSTQRANGHASSVLYEKLNNSKININAANNIHDEEMTATPSTVVDPEDSMMQPANGNTRWEAPTAPLRKPRSVVEAQPEAPSRLKSTSSRVRTRLKMTTEDPLHEPPLPGPPSKRTVSGHMAPTTTSTQAAEPVRRTTRSQTSRPPSATSTTKMSSIANSLGLRQERDIKKARAPVVKPARTATTATVGRAVSGNRIKTALSAEPSDQEGKESRVPPVPFVPQPAPAPVARTESYVERDLEALRTLLDLFCRLASAHHALSHYDCQSAITIYNSLPSAQRETPYVLSQIARAYNESAQYAEAEKYFIRVRQLAPSRLEDMEIYSTVLYQLKSEIELAYLAHELVEVERNCPQTWIAIGNSFSLQREHEQALKCFRRATQLDPSFAYGFTLQGHEYIENEEFEKALEAYRSAIAADQRHYNAWYGLGKVYTKLGKWSVAESHYRTAASINPSNAVLMCAIGSVIEKQQPLGEALKFYDHACRLAPKNALSRFKKARCLMGLGRPEEALAELEILKDIAPDEANVWFLSGRLCKMLNRKGDAVRAFTVALNLDPKTTSLNTSIVAVINLEVKMTSCSSYTIRPATDADLASLPSIENSAATAFLVDPDLAPVVADDPMPISAHTEYLHEWLSHDIGDGGTWVVVAHSDPQSTENREEEGVVTEIVGFVVTSLLEVRHAGDHHDGFVGGGREDHSDELAEPEVKAKQTRGRRYYIHVHELAIHTSHQRRGLGRQLLSTVVECARTINATHLEQLMHVVGLSLTTFRDLSFNGPFYAKLGFREVEKQKIEDVVGQDGLAIWEEEQERFKGMGNGELSKRRCWMVCDL</sequence>